<organism evidence="2 3">
    <name type="scientific">Stephania japonica</name>
    <dbReference type="NCBI Taxonomy" id="461633"/>
    <lineage>
        <taxon>Eukaryota</taxon>
        <taxon>Viridiplantae</taxon>
        <taxon>Streptophyta</taxon>
        <taxon>Embryophyta</taxon>
        <taxon>Tracheophyta</taxon>
        <taxon>Spermatophyta</taxon>
        <taxon>Magnoliopsida</taxon>
        <taxon>Ranunculales</taxon>
        <taxon>Menispermaceae</taxon>
        <taxon>Menispermoideae</taxon>
        <taxon>Cissampelideae</taxon>
        <taxon>Stephania</taxon>
    </lineage>
</organism>
<dbReference type="Proteomes" id="UP001417504">
    <property type="component" value="Unassembled WGS sequence"/>
</dbReference>
<keyword evidence="1" id="KW-0812">Transmembrane</keyword>
<evidence type="ECO:0000313" key="2">
    <source>
        <dbReference type="EMBL" id="KAK9145743.1"/>
    </source>
</evidence>
<sequence length="77" mass="8675">MSPFIMARLYVVCFNSSLLRLPSLLHTCLGLKGCYRRYLMRQEIGEIKASISDVGVFLILTSGFFGGALSFFFNLIM</sequence>
<keyword evidence="1" id="KW-0472">Membrane</keyword>
<comment type="caution">
    <text evidence="2">The sequence shown here is derived from an EMBL/GenBank/DDBJ whole genome shotgun (WGS) entry which is preliminary data.</text>
</comment>
<evidence type="ECO:0000256" key="1">
    <source>
        <dbReference type="SAM" id="Phobius"/>
    </source>
</evidence>
<gene>
    <name evidence="2" type="ORF">Sjap_005646</name>
</gene>
<name>A0AAP0K612_9MAGN</name>
<proteinExistence type="predicted"/>
<dbReference type="AlphaFoldDB" id="A0AAP0K612"/>
<feature type="transmembrane region" description="Helical" evidence="1">
    <location>
        <begin position="54"/>
        <end position="76"/>
    </location>
</feature>
<dbReference type="EMBL" id="JBBNAE010000002">
    <property type="protein sequence ID" value="KAK9145743.1"/>
    <property type="molecule type" value="Genomic_DNA"/>
</dbReference>
<reference evidence="2 3" key="1">
    <citation type="submission" date="2024-01" db="EMBL/GenBank/DDBJ databases">
        <title>Genome assemblies of Stephania.</title>
        <authorList>
            <person name="Yang L."/>
        </authorList>
    </citation>
    <scope>NUCLEOTIDE SEQUENCE [LARGE SCALE GENOMIC DNA]</scope>
    <source>
        <strain evidence="2">QJT</strain>
        <tissue evidence="2">Leaf</tissue>
    </source>
</reference>
<accession>A0AAP0K612</accession>
<protein>
    <submittedName>
        <fullName evidence="2">Uncharacterized protein</fullName>
    </submittedName>
</protein>
<keyword evidence="1" id="KW-1133">Transmembrane helix</keyword>
<evidence type="ECO:0000313" key="3">
    <source>
        <dbReference type="Proteomes" id="UP001417504"/>
    </source>
</evidence>
<keyword evidence="3" id="KW-1185">Reference proteome</keyword>